<gene>
    <name evidence="2" type="ORF">FKZ61_06265</name>
</gene>
<dbReference type="Gene3D" id="3.90.550.10">
    <property type="entry name" value="Spore Coat Polysaccharide Biosynthesis Protein SpsA, Chain A"/>
    <property type="match status" value="1"/>
</dbReference>
<feature type="domain" description="Glycosyltransferase 2-like" evidence="1">
    <location>
        <begin position="8"/>
        <end position="163"/>
    </location>
</feature>
<dbReference type="InterPro" id="IPR029044">
    <property type="entry name" value="Nucleotide-diphossugar_trans"/>
</dbReference>
<dbReference type="SUPFAM" id="SSF53448">
    <property type="entry name" value="Nucleotide-diphospho-sugar transferases"/>
    <property type="match status" value="1"/>
</dbReference>
<dbReference type="GO" id="GO:0016740">
    <property type="term" value="F:transferase activity"/>
    <property type="evidence" value="ECO:0007669"/>
    <property type="project" value="UniProtKB-KW"/>
</dbReference>
<dbReference type="InterPro" id="IPR001173">
    <property type="entry name" value="Glyco_trans_2-like"/>
</dbReference>
<reference evidence="2 3" key="1">
    <citation type="submission" date="2019-06" db="EMBL/GenBank/DDBJ databases">
        <title>Genome sequence of Litorilinea aerophila BAA-2444.</title>
        <authorList>
            <person name="Maclea K.S."/>
            <person name="Maurais E.G."/>
            <person name="Iannazzi L.C."/>
        </authorList>
    </citation>
    <scope>NUCLEOTIDE SEQUENCE [LARGE SCALE GENOMIC DNA]</scope>
    <source>
        <strain evidence="2 3">ATCC BAA-2444</strain>
    </source>
</reference>
<dbReference type="Pfam" id="PF00535">
    <property type="entry name" value="Glycos_transf_2"/>
    <property type="match status" value="1"/>
</dbReference>
<dbReference type="PANTHER" id="PTHR48090">
    <property type="entry name" value="UNDECAPRENYL-PHOSPHATE 4-DEOXY-4-FORMAMIDO-L-ARABINOSE TRANSFERASE-RELATED"/>
    <property type="match status" value="1"/>
</dbReference>
<dbReference type="InterPro" id="IPR050256">
    <property type="entry name" value="Glycosyltransferase_2"/>
</dbReference>
<evidence type="ECO:0000259" key="1">
    <source>
        <dbReference type="Pfam" id="PF00535"/>
    </source>
</evidence>
<keyword evidence="3" id="KW-1185">Reference proteome</keyword>
<comment type="caution">
    <text evidence="2">The sequence shown here is derived from an EMBL/GenBank/DDBJ whole genome shotgun (WGS) entry which is preliminary data.</text>
</comment>
<dbReference type="AlphaFoldDB" id="A0A540VJD3"/>
<keyword evidence="2" id="KW-0808">Transferase</keyword>
<organism evidence="2 3">
    <name type="scientific">Litorilinea aerophila</name>
    <dbReference type="NCBI Taxonomy" id="1204385"/>
    <lineage>
        <taxon>Bacteria</taxon>
        <taxon>Bacillati</taxon>
        <taxon>Chloroflexota</taxon>
        <taxon>Caldilineae</taxon>
        <taxon>Caldilineales</taxon>
        <taxon>Caldilineaceae</taxon>
        <taxon>Litorilinea</taxon>
    </lineage>
</organism>
<dbReference type="OrthoDB" id="9810303at2"/>
<dbReference type="CDD" id="cd04179">
    <property type="entry name" value="DPM_DPG-synthase_like"/>
    <property type="match status" value="1"/>
</dbReference>
<sequence>MLPTDVALIIPALNEAACIGPLLAELPPGEAAEVVVVDNGSTDDTAGEARRAGARVVQEPRRGYGYACAAGVAATSAPLVAFMDGDGSFLPAELPRLVAPLRQGQADLVVGSRMLGGMAPGSMPLHQRLGNQFIASILRRRYGLPITDLGPFRAIRRQLLEHLDMQERTYGWPVEMLIKAAQCQARVMELPVTYRPRLGGHSKVGGHPIGTVRATYRIFQVLARYSQ</sequence>
<dbReference type="Proteomes" id="UP000317371">
    <property type="component" value="Unassembled WGS sequence"/>
</dbReference>
<dbReference type="PANTHER" id="PTHR48090:SF7">
    <property type="entry name" value="RFBJ PROTEIN"/>
    <property type="match status" value="1"/>
</dbReference>
<accession>A0A540VJD3</accession>
<evidence type="ECO:0000313" key="2">
    <source>
        <dbReference type="EMBL" id="TQE96878.1"/>
    </source>
</evidence>
<proteinExistence type="predicted"/>
<evidence type="ECO:0000313" key="3">
    <source>
        <dbReference type="Proteomes" id="UP000317371"/>
    </source>
</evidence>
<protein>
    <submittedName>
        <fullName evidence="2">Glycosyltransferase family 2 protein</fullName>
    </submittedName>
</protein>
<name>A0A540VJD3_9CHLR</name>
<dbReference type="EMBL" id="VIGC01000006">
    <property type="protein sequence ID" value="TQE96878.1"/>
    <property type="molecule type" value="Genomic_DNA"/>
</dbReference>
<dbReference type="InParanoid" id="A0A540VJD3"/>